<dbReference type="EMBL" id="JNVU01000039">
    <property type="protein sequence ID" value="KEI43412.1"/>
    <property type="molecule type" value="Genomic_DNA"/>
</dbReference>
<feature type="transmembrane region" description="Helical" evidence="2">
    <location>
        <begin position="66"/>
        <end position="87"/>
    </location>
</feature>
<evidence type="ECO:0000313" key="3">
    <source>
        <dbReference type="EMBL" id="KEI43412.1"/>
    </source>
</evidence>
<gene>
    <name evidence="3" type="ORF">GU90_16840</name>
</gene>
<feature type="transmembrane region" description="Helical" evidence="2">
    <location>
        <begin position="306"/>
        <end position="324"/>
    </location>
</feature>
<keyword evidence="2" id="KW-0812">Transmembrane</keyword>
<feature type="transmembrane region" description="Helical" evidence="2">
    <location>
        <begin position="18"/>
        <end position="37"/>
    </location>
</feature>
<feature type="transmembrane region" description="Helical" evidence="2">
    <location>
        <begin position="545"/>
        <end position="568"/>
    </location>
</feature>
<reference evidence="3 4" key="1">
    <citation type="submission" date="2014-06" db="EMBL/GenBank/DDBJ databases">
        <title>Saccharopolyspora rectivirgula DSM-43113 Genome sequencing.</title>
        <authorList>
            <person name="Barrera C."/>
            <person name="Millon L."/>
            <person name="Rognon B."/>
            <person name="Zaugg C."/>
            <person name="Monod M."/>
        </authorList>
    </citation>
    <scope>NUCLEOTIDE SEQUENCE [LARGE SCALE GENOMIC DNA]</scope>
    <source>
        <strain evidence="3 4">DSM 43113</strain>
    </source>
</reference>
<feature type="transmembrane region" description="Helical" evidence="2">
    <location>
        <begin position="329"/>
        <end position="350"/>
    </location>
</feature>
<dbReference type="Proteomes" id="UP000031419">
    <property type="component" value="Unassembled WGS sequence"/>
</dbReference>
<evidence type="ECO:0000256" key="2">
    <source>
        <dbReference type="SAM" id="Phobius"/>
    </source>
</evidence>
<feature type="transmembrane region" description="Helical" evidence="2">
    <location>
        <begin position="148"/>
        <end position="166"/>
    </location>
</feature>
<organism evidence="3 4">
    <name type="scientific">Saccharopolyspora rectivirgula</name>
    <dbReference type="NCBI Taxonomy" id="28042"/>
    <lineage>
        <taxon>Bacteria</taxon>
        <taxon>Bacillati</taxon>
        <taxon>Actinomycetota</taxon>
        <taxon>Actinomycetes</taxon>
        <taxon>Pseudonocardiales</taxon>
        <taxon>Pseudonocardiaceae</taxon>
        <taxon>Saccharopolyspora</taxon>
    </lineage>
</organism>
<protein>
    <submittedName>
        <fullName evidence="3">Uncharacterized protein</fullName>
    </submittedName>
</protein>
<comment type="caution">
    <text evidence="3">The sequence shown here is derived from an EMBL/GenBank/DDBJ whole genome shotgun (WGS) entry which is preliminary data.</text>
</comment>
<feature type="transmembrane region" description="Helical" evidence="2">
    <location>
        <begin position="397"/>
        <end position="418"/>
    </location>
</feature>
<proteinExistence type="predicted"/>
<feature type="transmembrane region" description="Helical" evidence="2">
    <location>
        <begin position="178"/>
        <end position="202"/>
    </location>
</feature>
<keyword evidence="4" id="KW-1185">Reference proteome</keyword>
<dbReference type="eggNOG" id="ENOG502Z9GM">
    <property type="taxonomic scope" value="Bacteria"/>
</dbReference>
<keyword evidence="2" id="KW-0472">Membrane</keyword>
<evidence type="ECO:0000313" key="4">
    <source>
        <dbReference type="Proteomes" id="UP000031419"/>
    </source>
</evidence>
<accession>A0A073AWE7</accession>
<feature type="region of interest" description="Disordered" evidence="1">
    <location>
        <begin position="577"/>
        <end position="599"/>
    </location>
</feature>
<feature type="transmembrane region" description="Helical" evidence="2">
    <location>
        <begin position="279"/>
        <end position="300"/>
    </location>
</feature>
<feature type="compositionally biased region" description="Basic and acidic residues" evidence="1">
    <location>
        <begin position="582"/>
        <end position="593"/>
    </location>
</feature>
<feature type="transmembrane region" description="Helical" evidence="2">
    <location>
        <begin position="107"/>
        <end position="127"/>
    </location>
</feature>
<feature type="transmembrane region" description="Helical" evidence="2">
    <location>
        <begin position="362"/>
        <end position="385"/>
    </location>
</feature>
<dbReference type="STRING" id="28042.GU90_16840"/>
<feature type="transmembrane region" description="Helical" evidence="2">
    <location>
        <begin position="254"/>
        <end position="272"/>
    </location>
</feature>
<dbReference type="AlphaFoldDB" id="A0A073AWE7"/>
<name>A0A073AWE7_9PSEU</name>
<sequence>MQQTPDTRPAGGAALDQILIASGGAGLLTALLLVLGYGHRTGKILLLTKLAAFTERQGISRGLPGWAALPIHLAMISLVTALVGMYWDISLHITNGRDEGPLANIAHYPILIGLFGLFSAGMLAIALPLDGRPGGAAVRITRDWHAPVGGILLSAAGFYALLGFPLDDIWHRIFGQDVTLWGPTHLMMIGGAGLSLIAIAVLEREGQAASGKQVAPVLVYLRRGMIGGGLLVGLSVFQGEWDFGVPQFRMVHQPFLIALAAGCALVFSRLWVGRGGALFAAGFYYLLRGGVSLFVGPVVGQLFASVPLYLAEALCVELVALFLVRRPLVLGAVSGLVAGTAGFAAEYAWTQFAFVLPWTPDMAVEGVVMAIAGGVSGGLLGALLVRALRGQLPRPAVQYGVFGGALAVITLAVTNALIGTAPENVRASVSIDDSAHAVVRLQPADFAENPTWLTITSWQGGGLHVDHLQRIGDGVYRTTEPMPLEGSWKTMIRLHDGRAMLAIPLYMPADAALDLPELPATPELTREGQPEWQVLQRETKQGIPAWLWATASGVVLACSIALVLSLGWGARRVSRAIAADSSEPKGSDTEQRPEVGAPA</sequence>
<feature type="transmembrane region" description="Helical" evidence="2">
    <location>
        <begin position="214"/>
        <end position="234"/>
    </location>
</feature>
<keyword evidence="2" id="KW-1133">Transmembrane helix</keyword>
<evidence type="ECO:0000256" key="1">
    <source>
        <dbReference type="SAM" id="MobiDB-lite"/>
    </source>
</evidence>